<dbReference type="EMBL" id="JAAAWO010000007">
    <property type="protein sequence ID" value="NDW15971.1"/>
    <property type="molecule type" value="Genomic_DNA"/>
</dbReference>
<organism evidence="2 3">
    <name type="scientific">Alteromonas genovensis</name>
    <dbReference type="NCBI Taxonomy" id="471225"/>
    <lineage>
        <taxon>Bacteria</taxon>
        <taxon>Pseudomonadati</taxon>
        <taxon>Pseudomonadota</taxon>
        <taxon>Gammaproteobacteria</taxon>
        <taxon>Alteromonadales</taxon>
        <taxon>Alteromonadaceae</taxon>
        <taxon>Alteromonas/Salinimonas group</taxon>
        <taxon>Alteromonas</taxon>
    </lineage>
</organism>
<protein>
    <submittedName>
        <fullName evidence="2">Uncharacterized protein</fullName>
    </submittedName>
</protein>
<keyword evidence="1" id="KW-0812">Transmembrane</keyword>
<keyword evidence="3" id="KW-1185">Reference proteome</keyword>
<reference evidence="2 3" key="1">
    <citation type="submission" date="2020-01" db="EMBL/GenBank/DDBJ databases">
        <title>Genomes of bacteria type strains.</title>
        <authorList>
            <person name="Chen J."/>
            <person name="Zhu S."/>
            <person name="Yang J."/>
        </authorList>
    </citation>
    <scope>NUCLEOTIDE SEQUENCE [LARGE SCALE GENOMIC DNA]</scope>
    <source>
        <strain evidence="2 3">LMG 24078</strain>
    </source>
</reference>
<feature type="transmembrane region" description="Helical" evidence="1">
    <location>
        <begin position="7"/>
        <end position="24"/>
    </location>
</feature>
<name>A0A6N9TFR1_9ALTE</name>
<accession>A0A6N9TFR1</accession>
<dbReference type="Proteomes" id="UP000471381">
    <property type="component" value="Unassembled WGS sequence"/>
</dbReference>
<keyword evidence="1" id="KW-0472">Membrane</keyword>
<feature type="transmembrane region" description="Helical" evidence="1">
    <location>
        <begin position="36"/>
        <end position="58"/>
    </location>
</feature>
<gene>
    <name evidence="2" type="ORF">GTQ48_10620</name>
</gene>
<dbReference type="AlphaFoldDB" id="A0A6N9TFR1"/>
<proteinExistence type="predicted"/>
<keyword evidence="1" id="KW-1133">Transmembrane helix</keyword>
<evidence type="ECO:0000313" key="3">
    <source>
        <dbReference type="Proteomes" id="UP000471381"/>
    </source>
</evidence>
<comment type="caution">
    <text evidence="2">The sequence shown here is derived from an EMBL/GenBank/DDBJ whole genome shotgun (WGS) entry which is preliminary data.</text>
</comment>
<dbReference type="RefSeq" id="WP_163106682.1">
    <property type="nucleotide sequence ID" value="NZ_JAAAWO010000007.1"/>
</dbReference>
<evidence type="ECO:0000313" key="2">
    <source>
        <dbReference type="EMBL" id="NDW15971.1"/>
    </source>
</evidence>
<evidence type="ECO:0000256" key="1">
    <source>
        <dbReference type="SAM" id="Phobius"/>
    </source>
</evidence>
<sequence>MKLLKIVLLNISLWTATFVGYGYLPELFSLDSRASSKIIALICMMPVFALVYSIFIGVKEQRILYADSDGIRYGSHISGFVYKPWKDVIQLQLGKSPKLIARGDVGSKNEVEIPLHGFGMTKADRDLLMLIAETHLSVNLPEAFQSR</sequence>